<name>A0A1Q9C852_SYMMI</name>
<dbReference type="Proteomes" id="UP000186817">
    <property type="component" value="Unassembled WGS sequence"/>
</dbReference>
<dbReference type="EMBL" id="LSRX01001525">
    <property type="protein sequence ID" value="OLP79098.1"/>
    <property type="molecule type" value="Genomic_DNA"/>
</dbReference>
<dbReference type="AlphaFoldDB" id="A0A1Q9C852"/>
<comment type="caution">
    <text evidence="1">The sequence shown here is derived from an EMBL/GenBank/DDBJ whole genome shotgun (WGS) entry which is preliminary data.</text>
</comment>
<keyword evidence="2" id="KW-1185">Reference proteome</keyword>
<organism evidence="1 2">
    <name type="scientific">Symbiodinium microadriaticum</name>
    <name type="common">Dinoflagellate</name>
    <name type="synonym">Zooxanthella microadriatica</name>
    <dbReference type="NCBI Taxonomy" id="2951"/>
    <lineage>
        <taxon>Eukaryota</taxon>
        <taxon>Sar</taxon>
        <taxon>Alveolata</taxon>
        <taxon>Dinophyceae</taxon>
        <taxon>Suessiales</taxon>
        <taxon>Symbiodiniaceae</taxon>
        <taxon>Symbiodinium</taxon>
    </lineage>
</organism>
<evidence type="ECO:0000313" key="2">
    <source>
        <dbReference type="Proteomes" id="UP000186817"/>
    </source>
</evidence>
<accession>A0A1Q9C852</accession>
<gene>
    <name evidence="1" type="ORF">AK812_SmicGene40655</name>
</gene>
<proteinExistence type="predicted"/>
<evidence type="ECO:0000313" key="1">
    <source>
        <dbReference type="EMBL" id="OLP79098.1"/>
    </source>
</evidence>
<protein>
    <submittedName>
        <fullName evidence="1">Uncharacterized protein</fullName>
    </submittedName>
</protein>
<reference evidence="1 2" key="1">
    <citation type="submission" date="2016-02" db="EMBL/GenBank/DDBJ databases">
        <title>Genome analysis of coral dinoflagellate symbionts highlights evolutionary adaptations to a symbiotic lifestyle.</title>
        <authorList>
            <person name="Aranda M."/>
            <person name="Li Y."/>
            <person name="Liew Y.J."/>
            <person name="Baumgarten S."/>
            <person name="Simakov O."/>
            <person name="Wilson M."/>
            <person name="Piel J."/>
            <person name="Ashoor H."/>
            <person name="Bougouffa S."/>
            <person name="Bajic V.B."/>
            <person name="Ryu T."/>
            <person name="Ravasi T."/>
            <person name="Bayer T."/>
            <person name="Micklem G."/>
            <person name="Kim H."/>
            <person name="Bhak J."/>
            <person name="Lajeunesse T.C."/>
            <person name="Voolstra C.R."/>
        </authorList>
    </citation>
    <scope>NUCLEOTIDE SEQUENCE [LARGE SCALE GENOMIC DNA]</scope>
    <source>
        <strain evidence="1 2">CCMP2467</strain>
    </source>
</reference>
<sequence length="367" mass="41018">MEAFMKDWKGLWDQEVFEISQTHEYDDVVSEAKKQGEKTHMVRVQGLICGKNYQLNEDRHASSNGEEYYSADRRKSAGLLAALWHRGQPGQHPNFIFYDDNQTMIGYASLAYKEEDHAAIPDQPVKLDRYVERAAFQFHPVRGRLRPEASVKVMIVDAPKDVTTWSLIGVDDDNWWNEFPPGKVDDAMFSYLADVQTSRQNSAISPIFVGAGVLGPSNELPSLRRGHDEHSLVKYCKKEWEYVAANTKLVMGIVPGSSIAVDIHQLVEAMASNTQTLDRMAELLSQAASQLKQVGHQGGRQEVEQRELAQKVGKMERINQDHAAAPYPTAKKQAAVGNGDPLSLVASQSCQVLRGEGDRADVYPDSF</sequence>